<comment type="caution">
    <text evidence="1">The sequence shown here is derived from an EMBL/GenBank/DDBJ whole genome shotgun (WGS) entry which is preliminary data.</text>
</comment>
<gene>
    <name evidence="1" type="ORF">EYC82_17480</name>
</gene>
<evidence type="ECO:0008006" key="3">
    <source>
        <dbReference type="Google" id="ProtNLM"/>
    </source>
</evidence>
<evidence type="ECO:0000313" key="1">
    <source>
        <dbReference type="EMBL" id="MCX2979133.1"/>
    </source>
</evidence>
<dbReference type="Proteomes" id="UP001143304">
    <property type="component" value="Unassembled WGS sequence"/>
</dbReference>
<proteinExistence type="predicted"/>
<organism evidence="1 2">
    <name type="scientific">Candidatus Marimicrobium litorale</name>
    <dbReference type="NCBI Taxonomy" id="2518991"/>
    <lineage>
        <taxon>Bacteria</taxon>
        <taxon>Pseudomonadati</taxon>
        <taxon>Pseudomonadota</taxon>
        <taxon>Gammaproteobacteria</taxon>
        <taxon>Cellvibrionales</taxon>
        <taxon>Halieaceae</taxon>
        <taxon>Marimicrobium</taxon>
    </lineage>
</organism>
<sequence>MRPAMYQRGTVLILSLVFAAMLALVAATVVQTATQQLHMAGNDQFRTFMRQYAQSVAAALAKNQHNFQLDKWVGHVNCPVASGHPDCDSRALPVPNVKVDVGTLTYDYRVVRLAPFVSTLLRSSSQDEKHTGGAAFATFEIEVRVTSGAASVRVVQGVAVEMDRPTTLYRTHWREPGVDPL</sequence>
<name>A0ABT3TA12_9GAMM</name>
<dbReference type="EMBL" id="SHNO01000002">
    <property type="protein sequence ID" value="MCX2979133.1"/>
    <property type="molecule type" value="Genomic_DNA"/>
</dbReference>
<evidence type="ECO:0000313" key="2">
    <source>
        <dbReference type="Proteomes" id="UP001143304"/>
    </source>
</evidence>
<keyword evidence="2" id="KW-1185">Reference proteome</keyword>
<protein>
    <recommendedName>
        <fullName evidence="3">Type 4 fimbrial biogenesis protein PilX N-terminal domain-containing protein</fullName>
    </recommendedName>
</protein>
<dbReference type="RefSeq" id="WP_279250919.1">
    <property type="nucleotide sequence ID" value="NZ_SHNO01000002.1"/>
</dbReference>
<reference evidence="1" key="1">
    <citation type="submission" date="2019-02" db="EMBL/GenBank/DDBJ databases">
        <authorList>
            <person name="Li S.-H."/>
        </authorList>
    </citation>
    <scope>NUCLEOTIDE SEQUENCE</scope>
    <source>
        <strain evidence="1">IMCC11814</strain>
    </source>
</reference>
<accession>A0ABT3TA12</accession>